<dbReference type="Pfam" id="PF00176">
    <property type="entry name" value="SNF2-rel_dom"/>
    <property type="match status" value="1"/>
</dbReference>
<dbReference type="GO" id="GO:0005524">
    <property type="term" value="F:ATP binding"/>
    <property type="evidence" value="ECO:0007669"/>
    <property type="project" value="UniProtKB-KW"/>
</dbReference>
<evidence type="ECO:0000256" key="1">
    <source>
        <dbReference type="ARBA" id="ARBA00022741"/>
    </source>
</evidence>
<dbReference type="AlphaFoldDB" id="G4TS51"/>
<protein>
    <submittedName>
        <fullName evidence="7">Related to RIS1-similarity to RAD5 protein</fullName>
    </submittedName>
</protein>
<dbReference type="InterPro" id="IPR049730">
    <property type="entry name" value="SNF2/RAD54-like_C"/>
</dbReference>
<dbReference type="GO" id="GO:0016787">
    <property type="term" value="F:hydrolase activity"/>
    <property type="evidence" value="ECO:0007669"/>
    <property type="project" value="UniProtKB-KW"/>
</dbReference>
<dbReference type="PANTHER" id="PTHR45626">
    <property type="entry name" value="TRANSCRIPTION TERMINATION FACTOR 2-RELATED"/>
    <property type="match status" value="1"/>
</dbReference>
<dbReference type="InterPro" id="IPR038718">
    <property type="entry name" value="SNF2-like_sf"/>
</dbReference>
<evidence type="ECO:0000256" key="4">
    <source>
        <dbReference type="SAM" id="MobiDB-lite"/>
    </source>
</evidence>
<reference evidence="7 8" key="1">
    <citation type="journal article" date="2011" name="PLoS Pathog.">
        <title>Endophytic Life Strategies Decoded by Genome and Transcriptome Analyses of the Mutualistic Root Symbiont Piriformospora indica.</title>
        <authorList>
            <person name="Zuccaro A."/>
            <person name="Lahrmann U."/>
            <person name="Guldener U."/>
            <person name="Langen G."/>
            <person name="Pfiffi S."/>
            <person name="Biedenkopf D."/>
            <person name="Wong P."/>
            <person name="Samans B."/>
            <person name="Grimm C."/>
            <person name="Basiewicz M."/>
            <person name="Murat C."/>
            <person name="Martin F."/>
            <person name="Kogel K.H."/>
        </authorList>
    </citation>
    <scope>NUCLEOTIDE SEQUENCE [LARGE SCALE GENOMIC DNA]</scope>
    <source>
        <strain evidence="7 8">DSM 11827</strain>
    </source>
</reference>
<sequence length="861" mass="95875">MRSKELSSSEDEDEVPIASSSKRRTNVAAKRIIDSDDDEDDSPVPARTNVSNMSSASSKTVGPATNSTTSRHPAPPITMPNPRPVQTSGNSNFVGGFAPRLQGNTSPVTGQPTQSLGSNYYPPPKTYSPPSHPPPNAGYRPTANAGPPSATTAGNPIRIPQEGERHSLLHTVNKATHAVNVAAHAVVDRFHPHPPTYAQPHPPAYTQPYKHPQAQPPPLRNGEFDLDAVQSMPGDPTDWHDLLNNIKATADEVAEEFKEEDSIVPGFAEGIILRPWQVQGRHWMLKREQGSARGGILADDMGLGKTIQMITLITLNPRTSADREKGYAKGTLIIVGLNILGQWEKEVRKFNPSLRVLAHHGPSRTKSEYDLERYDVVLTTYDVLSNEHSAYQGGVEVSSKGTKQNSSEDSDDGFGGAIRARKEAAPKPKKVKEKGSALFKVDWYRVVVDEAQNIKNRSSKRSLAVSALNSKYRWILTGTPIQNQVDDLFPLFRFLRIKPLHEWDEFNAKIREPLSRGRSGTAMKRLHHILSTIMLRRLKADVKELNLPARNVEVTECEFEEAEQFVYDQIRGIAEERIGRGFESNDMMSALVLLLRLRQACDHPTLTKSSAASEIKEMNAPSRRASVGPDEDDELVGLMKSMTVDGHCEICHRDLDSSEETYCRSCAMVQKQRALTANDTTYRSTKIRCILKLLKDIDSKPDNGKTIIFSEFTSMLDIVAAVLDEERIRYVRYQGSMNAAQRQQSIDMLNSDRRVKVILISTKAGNSGLNLTVCNNVIMMDPWWNPAIEDQAFDRAHRLGQTRDVNIYKLMVPDTVEERILELQEKKRALAKAALEGGKLAKGNKLSFQELLNLFKHGHDD</sequence>
<dbReference type="OrthoDB" id="423559at2759"/>
<dbReference type="InterPro" id="IPR001650">
    <property type="entry name" value="Helicase_C-like"/>
</dbReference>
<dbReference type="Gene3D" id="3.40.50.300">
    <property type="entry name" value="P-loop containing nucleotide triphosphate hydrolases"/>
    <property type="match status" value="1"/>
</dbReference>
<dbReference type="Proteomes" id="UP000007148">
    <property type="component" value="Unassembled WGS sequence"/>
</dbReference>
<dbReference type="PROSITE" id="PS51194">
    <property type="entry name" value="HELICASE_CTER"/>
    <property type="match status" value="1"/>
</dbReference>
<dbReference type="GO" id="GO:0005634">
    <property type="term" value="C:nucleus"/>
    <property type="evidence" value="ECO:0007669"/>
    <property type="project" value="TreeGrafter"/>
</dbReference>
<dbReference type="OMA" id="QSCNHPD"/>
<dbReference type="SUPFAM" id="SSF52540">
    <property type="entry name" value="P-loop containing nucleoside triphosphate hydrolases"/>
    <property type="match status" value="2"/>
</dbReference>
<dbReference type="CDD" id="cd18793">
    <property type="entry name" value="SF2_C_SNF"/>
    <property type="match status" value="1"/>
</dbReference>
<feature type="region of interest" description="Disordered" evidence="4">
    <location>
        <begin position="608"/>
        <end position="630"/>
    </location>
</feature>
<evidence type="ECO:0000313" key="7">
    <source>
        <dbReference type="EMBL" id="CCA74144.1"/>
    </source>
</evidence>
<evidence type="ECO:0000259" key="5">
    <source>
        <dbReference type="PROSITE" id="PS51192"/>
    </source>
</evidence>
<feature type="compositionally biased region" description="Polar residues" evidence="4">
    <location>
        <begin position="48"/>
        <end position="71"/>
    </location>
</feature>
<dbReference type="InterPro" id="IPR014001">
    <property type="entry name" value="Helicase_ATP-bd"/>
</dbReference>
<proteinExistence type="predicted"/>
<feature type="region of interest" description="Disordered" evidence="4">
    <location>
        <begin position="193"/>
        <end position="214"/>
    </location>
</feature>
<keyword evidence="2" id="KW-0378">Hydrolase</keyword>
<feature type="compositionally biased region" description="Polar residues" evidence="4">
    <location>
        <begin position="84"/>
        <end position="93"/>
    </location>
</feature>
<dbReference type="Pfam" id="PF00271">
    <property type="entry name" value="Helicase_C"/>
    <property type="match status" value="1"/>
</dbReference>
<name>G4TS51_SERID</name>
<dbReference type="CDD" id="cd18008">
    <property type="entry name" value="DEXDc_SHPRH-like"/>
    <property type="match status" value="1"/>
</dbReference>
<dbReference type="InterPro" id="IPR050628">
    <property type="entry name" value="SNF2_RAD54_helicase_TF"/>
</dbReference>
<feature type="region of interest" description="Disordered" evidence="4">
    <location>
        <begin position="394"/>
        <end position="429"/>
    </location>
</feature>
<dbReference type="PANTHER" id="PTHR45626:SF14">
    <property type="entry name" value="ATP-DEPENDENT DNA HELICASE (EUROFUNG)"/>
    <property type="match status" value="1"/>
</dbReference>
<dbReference type="SMART" id="SM00487">
    <property type="entry name" value="DEXDc"/>
    <property type="match status" value="1"/>
</dbReference>
<dbReference type="FunCoup" id="G4TS51">
    <property type="interactions" value="154"/>
</dbReference>
<feature type="compositionally biased region" description="Polar residues" evidence="4">
    <location>
        <begin position="102"/>
        <end position="117"/>
    </location>
</feature>
<evidence type="ECO:0000313" key="8">
    <source>
        <dbReference type="Proteomes" id="UP000007148"/>
    </source>
</evidence>
<feature type="domain" description="Helicase C-terminal" evidence="6">
    <location>
        <begin position="689"/>
        <end position="852"/>
    </location>
</feature>
<dbReference type="SMART" id="SM00490">
    <property type="entry name" value="HELICc"/>
    <property type="match status" value="1"/>
</dbReference>
<dbReference type="InterPro" id="IPR027417">
    <property type="entry name" value="P-loop_NTPase"/>
</dbReference>
<feature type="domain" description="Helicase ATP-binding" evidence="5">
    <location>
        <begin position="286"/>
        <end position="498"/>
    </location>
</feature>
<evidence type="ECO:0000256" key="3">
    <source>
        <dbReference type="ARBA" id="ARBA00022840"/>
    </source>
</evidence>
<dbReference type="STRING" id="1109443.G4TS51"/>
<dbReference type="eggNOG" id="KOG1001">
    <property type="taxonomic scope" value="Eukaryota"/>
</dbReference>
<dbReference type="GO" id="GO:0006281">
    <property type="term" value="P:DNA repair"/>
    <property type="evidence" value="ECO:0007669"/>
    <property type="project" value="TreeGrafter"/>
</dbReference>
<accession>G4TS51</accession>
<gene>
    <name evidence="7" type="ORF">PIIN_08098</name>
</gene>
<feature type="region of interest" description="Disordered" evidence="4">
    <location>
        <begin position="1"/>
        <end position="158"/>
    </location>
</feature>
<dbReference type="GO" id="GO:0008094">
    <property type="term" value="F:ATP-dependent activity, acting on DNA"/>
    <property type="evidence" value="ECO:0007669"/>
    <property type="project" value="TreeGrafter"/>
</dbReference>
<feature type="compositionally biased region" description="Pro residues" evidence="4">
    <location>
        <begin position="73"/>
        <end position="83"/>
    </location>
</feature>
<evidence type="ECO:0000259" key="6">
    <source>
        <dbReference type="PROSITE" id="PS51194"/>
    </source>
</evidence>
<dbReference type="InterPro" id="IPR000330">
    <property type="entry name" value="SNF2_N"/>
</dbReference>
<feature type="compositionally biased region" description="Pro residues" evidence="4">
    <location>
        <begin position="193"/>
        <end position="205"/>
    </location>
</feature>
<feature type="compositionally biased region" description="Pro residues" evidence="4">
    <location>
        <begin position="121"/>
        <end position="136"/>
    </location>
</feature>
<dbReference type="EMBL" id="CAFZ01000283">
    <property type="protein sequence ID" value="CCA74144.1"/>
    <property type="molecule type" value="Genomic_DNA"/>
</dbReference>
<organism evidence="7 8">
    <name type="scientific">Serendipita indica (strain DSM 11827)</name>
    <name type="common">Root endophyte fungus</name>
    <name type="synonym">Piriformospora indica</name>
    <dbReference type="NCBI Taxonomy" id="1109443"/>
    <lineage>
        <taxon>Eukaryota</taxon>
        <taxon>Fungi</taxon>
        <taxon>Dikarya</taxon>
        <taxon>Basidiomycota</taxon>
        <taxon>Agaricomycotina</taxon>
        <taxon>Agaricomycetes</taxon>
        <taxon>Sebacinales</taxon>
        <taxon>Serendipitaceae</taxon>
        <taxon>Serendipita</taxon>
    </lineage>
</organism>
<dbReference type="PROSITE" id="PS51192">
    <property type="entry name" value="HELICASE_ATP_BIND_1"/>
    <property type="match status" value="1"/>
</dbReference>
<dbReference type="HOGENOM" id="CLU_000315_2_8_1"/>
<keyword evidence="8" id="KW-1185">Reference proteome</keyword>
<keyword evidence="1" id="KW-0547">Nucleotide-binding</keyword>
<dbReference type="Gene3D" id="3.40.50.10810">
    <property type="entry name" value="Tandem AAA-ATPase domain"/>
    <property type="match status" value="2"/>
</dbReference>
<evidence type="ECO:0000256" key="2">
    <source>
        <dbReference type="ARBA" id="ARBA00022801"/>
    </source>
</evidence>
<dbReference type="InParanoid" id="G4TS51"/>
<keyword evidence="3" id="KW-0067">ATP-binding</keyword>
<comment type="caution">
    <text evidence="7">The sequence shown here is derived from an EMBL/GenBank/DDBJ whole genome shotgun (WGS) entry which is preliminary data.</text>
</comment>